<dbReference type="OrthoDB" id="7272731at2"/>
<dbReference type="EMBL" id="CP014691">
    <property type="protein sequence ID" value="AQS89019.1"/>
    <property type="molecule type" value="Genomic_DNA"/>
</dbReference>
<feature type="transmembrane region" description="Helical" evidence="1">
    <location>
        <begin position="14"/>
        <end position="32"/>
    </location>
</feature>
<accession>A0A1U9KTF3</accession>
<gene>
    <name evidence="2" type="ORF">A0U93_15070</name>
</gene>
<evidence type="ECO:0000256" key="1">
    <source>
        <dbReference type="SAM" id="Phobius"/>
    </source>
</evidence>
<keyword evidence="3" id="KW-1185">Reference proteome</keyword>
<evidence type="ECO:0000313" key="3">
    <source>
        <dbReference type="Proteomes" id="UP000188604"/>
    </source>
</evidence>
<sequence length="98" mass="10755">MLTRLRLRLADDKALAFACIGALCFFISLASGHIEERVAFGLEIACVIFLGLAIRFEEQTSARVLYALFLGASLIFILMDFTLSGSLSQVRSLTSFDS</sequence>
<reference evidence="2 3" key="1">
    <citation type="submission" date="2016-03" db="EMBL/GenBank/DDBJ databases">
        <title>Acetic acid bacteria sequencing.</title>
        <authorList>
            <person name="Brandt J."/>
            <person name="Jakob F."/>
            <person name="Vogel R.F."/>
        </authorList>
    </citation>
    <scope>NUCLEOTIDE SEQUENCE [LARGE SCALE GENOMIC DNA]</scope>
    <source>
        <strain evidence="2 3">NBRC 101099</strain>
    </source>
</reference>
<dbReference type="STRING" id="320497.A0U93_15070"/>
<dbReference type="Proteomes" id="UP000188604">
    <property type="component" value="Chromosome"/>
</dbReference>
<keyword evidence="1" id="KW-0812">Transmembrane</keyword>
<feature type="transmembrane region" description="Helical" evidence="1">
    <location>
        <begin position="38"/>
        <end position="57"/>
    </location>
</feature>
<keyword evidence="1" id="KW-1133">Transmembrane helix</keyword>
<organism evidence="2 3">
    <name type="scientific">Neoasaia chiangmaiensis</name>
    <dbReference type="NCBI Taxonomy" id="320497"/>
    <lineage>
        <taxon>Bacteria</taxon>
        <taxon>Pseudomonadati</taxon>
        <taxon>Pseudomonadota</taxon>
        <taxon>Alphaproteobacteria</taxon>
        <taxon>Acetobacterales</taxon>
        <taxon>Acetobacteraceae</taxon>
        <taxon>Neoasaia</taxon>
    </lineage>
</organism>
<feature type="transmembrane region" description="Helical" evidence="1">
    <location>
        <begin position="64"/>
        <end position="83"/>
    </location>
</feature>
<protein>
    <submittedName>
        <fullName evidence="2">Uncharacterized protein</fullName>
    </submittedName>
</protein>
<dbReference type="KEGG" id="nch:A0U93_15070"/>
<keyword evidence="1" id="KW-0472">Membrane</keyword>
<name>A0A1U9KTF3_9PROT</name>
<dbReference type="RefSeq" id="WP_077808076.1">
    <property type="nucleotide sequence ID" value="NZ_BJXS01000001.1"/>
</dbReference>
<evidence type="ECO:0000313" key="2">
    <source>
        <dbReference type="EMBL" id="AQS89019.1"/>
    </source>
</evidence>
<proteinExistence type="predicted"/>
<dbReference type="AlphaFoldDB" id="A0A1U9KTF3"/>